<dbReference type="InterPro" id="IPR012338">
    <property type="entry name" value="Beta-lactam/transpept-like"/>
</dbReference>
<dbReference type="AlphaFoldDB" id="A0A395JNV7"/>
<reference evidence="3 4" key="1">
    <citation type="submission" date="2018-06" db="EMBL/GenBank/DDBJ databases">
        <title>Genomic Encyclopedia of Type Strains, Phase IV (KMG-IV): sequencing the most valuable type-strain genomes for metagenomic binning, comparative biology and taxonomic classification.</title>
        <authorList>
            <person name="Goeker M."/>
        </authorList>
    </citation>
    <scope>NUCLEOTIDE SEQUENCE [LARGE SCALE GENOMIC DNA]</scope>
    <source>
        <strain evidence="3 4">DSM 24032</strain>
    </source>
</reference>
<dbReference type="PANTHER" id="PTHR43283:SF14">
    <property type="entry name" value="BLL8153 PROTEIN"/>
    <property type="match status" value="1"/>
</dbReference>
<dbReference type="EMBL" id="QNRT01000001">
    <property type="protein sequence ID" value="RBP53187.1"/>
    <property type="molecule type" value="Genomic_DNA"/>
</dbReference>
<dbReference type="PANTHER" id="PTHR43283">
    <property type="entry name" value="BETA-LACTAMASE-RELATED"/>
    <property type="match status" value="1"/>
</dbReference>
<comment type="caution">
    <text evidence="3">The sequence shown here is derived from an EMBL/GenBank/DDBJ whole genome shotgun (WGS) entry which is preliminary data.</text>
</comment>
<gene>
    <name evidence="3" type="ORF">DFR28_101572</name>
</gene>
<evidence type="ECO:0000256" key="1">
    <source>
        <dbReference type="SAM" id="SignalP"/>
    </source>
</evidence>
<name>A0A395JNV7_9GAMM</name>
<sequence length="405" mass="44203">MKMLTSKALLAGLLSVGVWGLSHAEADAINAEPSQEVSFPTDKSILFWSQDQRLAAFAMMDKIAPTRVISAGPTPSTLALGTPLAVQWKVGDQAFDTDRYMQEQNSVGVIILQGGKIRFEEYRDGHSAEQRWTSFSVAKSLTSSLVGAALKDGDIASIDDPVTRYIPELIGSGYDGVSVEQLLTMRSGVAWTENYADPESDVVKFGDQPSVDGVDPTVLYMKELVRDAEPGTRWQYNTGETNLIGVLVSKATGKTLSDYLSEKVWKPYGMSSDAYWVLNAGGSEIAGCCLSATLRDYARVGLFALGDGKVDGESVVSDGWFQQAGHKQADIGQPGFGYGYQWWTYDDGSYAAQGIFGQGIFIDPKRDLVIASHSNWKVASGDDYKNQRNQFYWAVQRAIDAEITQ</sequence>
<dbReference type="Pfam" id="PF00144">
    <property type="entry name" value="Beta-lactamase"/>
    <property type="match status" value="1"/>
</dbReference>
<dbReference type="Proteomes" id="UP000253083">
    <property type="component" value="Unassembled WGS sequence"/>
</dbReference>
<protein>
    <submittedName>
        <fullName evidence="3">CubicO group peptidase (Beta-lactamase class C family)</fullName>
    </submittedName>
</protein>
<dbReference type="Gene3D" id="3.40.710.10">
    <property type="entry name" value="DD-peptidase/beta-lactamase superfamily"/>
    <property type="match status" value="1"/>
</dbReference>
<evidence type="ECO:0000313" key="4">
    <source>
        <dbReference type="Proteomes" id="UP000253083"/>
    </source>
</evidence>
<dbReference type="SUPFAM" id="SSF56601">
    <property type="entry name" value="beta-lactamase/transpeptidase-like"/>
    <property type="match status" value="1"/>
</dbReference>
<evidence type="ECO:0000313" key="3">
    <source>
        <dbReference type="EMBL" id="RBP53187.1"/>
    </source>
</evidence>
<evidence type="ECO:0000259" key="2">
    <source>
        <dbReference type="Pfam" id="PF00144"/>
    </source>
</evidence>
<dbReference type="InterPro" id="IPR001466">
    <property type="entry name" value="Beta-lactam-related"/>
</dbReference>
<dbReference type="RefSeq" id="WP_211316825.1">
    <property type="nucleotide sequence ID" value="NZ_QNRT01000001.1"/>
</dbReference>
<organism evidence="3 4">
    <name type="scientific">Arenicella xantha</name>
    <dbReference type="NCBI Taxonomy" id="644221"/>
    <lineage>
        <taxon>Bacteria</taxon>
        <taxon>Pseudomonadati</taxon>
        <taxon>Pseudomonadota</taxon>
        <taxon>Gammaproteobacteria</taxon>
        <taxon>Arenicellales</taxon>
        <taxon>Arenicellaceae</taxon>
        <taxon>Arenicella</taxon>
    </lineage>
</organism>
<feature type="domain" description="Beta-lactamase-related" evidence="2">
    <location>
        <begin position="101"/>
        <end position="384"/>
    </location>
</feature>
<keyword evidence="1" id="KW-0732">Signal</keyword>
<keyword evidence="4" id="KW-1185">Reference proteome</keyword>
<proteinExistence type="predicted"/>
<feature type="chain" id="PRO_5017213806" evidence="1">
    <location>
        <begin position="25"/>
        <end position="405"/>
    </location>
</feature>
<dbReference type="InParanoid" id="A0A395JNV7"/>
<accession>A0A395JNV7</accession>
<feature type="signal peptide" evidence="1">
    <location>
        <begin position="1"/>
        <end position="24"/>
    </location>
</feature>
<dbReference type="InterPro" id="IPR050789">
    <property type="entry name" value="Diverse_Enzym_Activities"/>
</dbReference>